<organism evidence="5 6">
    <name type="scientific">Nocardia donostiensis</name>
    <dbReference type="NCBI Taxonomy" id="1538463"/>
    <lineage>
        <taxon>Bacteria</taxon>
        <taxon>Bacillati</taxon>
        <taxon>Actinomycetota</taxon>
        <taxon>Actinomycetes</taxon>
        <taxon>Mycobacteriales</taxon>
        <taxon>Nocardiaceae</taxon>
        <taxon>Nocardia</taxon>
    </lineage>
</organism>
<dbReference type="Pfam" id="PF21077">
    <property type="entry name" value="GDH_ACT3"/>
    <property type="match status" value="1"/>
</dbReference>
<dbReference type="InterPro" id="IPR049064">
    <property type="entry name" value="NAD_Glu_DH_ACT3"/>
</dbReference>
<dbReference type="PANTHER" id="PTHR43403">
    <property type="entry name" value="NAD-SPECIFIC GLUTAMATE DEHYDROGENASE"/>
    <property type="match status" value="1"/>
</dbReference>
<dbReference type="EMBL" id="MUMY01000026">
    <property type="protein sequence ID" value="ONM46370.1"/>
    <property type="molecule type" value="Genomic_DNA"/>
</dbReference>
<feature type="non-terminal residue" evidence="5">
    <location>
        <position position="837"/>
    </location>
</feature>
<dbReference type="GO" id="GO:0006538">
    <property type="term" value="P:L-glutamate catabolic process"/>
    <property type="evidence" value="ECO:0007669"/>
    <property type="project" value="InterPro"/>
</dbReference>
<evidence type="ECO:0000259" key="2">
    <source>
        <dbReference type="Pfam" id="PF21075"/>
    </source>
</evidence>
<evidence type="ECO:0000313" key="6">
    <source>
        <dbReference type="Proteomes" id="UP000188836"/>
    </source>
</evidence>
<dbReference type="InterPro" id="IPR028971">
    <property type="entry name" value="NAD-GDH_cat"/>
</dbReference>
<dbReference type="OrthoDB" id="9758052at2"/>
<evidence type="ECO:0000313" key="5">
    <source>
        <dbReference type="EMBL" id="ONM46370.1"/>
    </source>
</evidence>
<evidence type="ECO:0000259" key="3">
    <source>
        <dbReference type="Pfam" id="PF21076"/>
    </source>
</evidence>
<feature type="domain" description="NAD-glutamate dehydrogenase catalytic" evidence="1">
    <location>
        <begin position="740"/>
        <end position="837"/>
    </location>
</feature>
<dbReference type="Pfam" id="PF05088">
    <property type="entry name" value="Bac_GDH_CD"/>
    <property type="match status" value="1"/>
</dbReference>
<dbReference type="Pfam" id="PF21079">
    <property type="entry name" value="GDH_HM2"/>
    <property type="match status" value="1"/>
</dbReference>
<dbReference type="AlphaFoldDB" id="A0A1W0B850"/>
<feature type="domain" description="NAD-glutamate dehydrogenase ACT2" evidence="3">
    <location>
        <begin position="401"/>
        <end position="493"/>
    </location>
</feature>
<evidence type="ECO:0000259" key="4">
    <source>
        <dbReference type="Pfam" id="PF21077"/>
    </source>
</evidence>
<evidence type="ECO:0000259" key="1">
    <source>
        <dbReference type="Pfam" id="PF05088"/>
    </source>
</evidence>
<dbReference type="InterPro" id="IPR049059">
    <property type="entry name" value="NAD_Glu_DH_HM1"/>
</dbReference>
<dbReference type="Pfam" id="PF21073">
    <property type="entry name" value="GDH_HM1"/>
    <property type="match status" value="1"/>
</dbReference>
<proteinExistence type="predicted"/>
<dbReference type="Pfam" id="PF21075">
    <property type="entry name" value="GDH_ACT1"/>
    <property type="match status" value="1"/>
</dbReference>
<reference evidence="5 6" key="1">
    <citation type="journal article" date="2016" name="Antonie Van Leeuwenhoek">
        <title>Nocardia donostiensis sp. nov., isolated from human respiratory specimens.</title>
        <authorList>
            <person name="Ercibengoa M."/>
            <person name="Bell M."/>
            <person name="Marimon J.M."/>
            <person name="Humrighouse B."/>
            <person name="Klenk H.P."/>
            <person name="Potter G."/>
            <person name="Perez-Trallero E."/>
        </authorList>
    </citation>
    <scope>NUCLEOTIDE SEQUENCE [LARGE SCALE GENOMIC DNA]</scope>
    <source>
        <strain evidence="5 6">X1655</strain>
    </source>
</reference>
<feature type="domain" description="NAD-glutamate dehydrogenase ACT3" evidence="4">
    <location>
        <begin position="547"/>
        <end position="617"/>
    </location>
</feature>
<dbReference type="InterPro" id="IPR024727">
    <property type="entry name" value="NAD_Glu_DH_N_ACT1"/>
</dbReference>
<dbReference type="Pfam" id="PF21078">
    <property type="entry name" value="GDH_HM3"/>
    <property type="match status" value="1"/>
</dbReference>
<dbReference type="PANTHER" id="PTHR43403:SF1">
    <property type="entry name" value="NAD-SPECIFIC GLUTAMATE DEHYDROGENASE"/>
    <property type="match status" value="1"/>
</dbReference>
<accession>A0A1W0B850</accession>
<dbReference type="Pfam" id="PF21076">
    <property type="entry name" value="GDH_ACT2"/>
    <property type="match status" value="1"/>
</dbReference>
<comment type="caution">
    <text evidence="5">The sequence shown here is derived from an EMBL/GenBank/DDBJ whole genome shotgun (WGS) entry which is preliminary data.</text>
</comment>
<protein>
    <submittedName>
        <fullName evidence="5">NAD-glutamate dehydrogenase</fullName>
    </submittedName>
</protein>
<dbReference type="InterPro" id="IPR049056">
    <property type="entry name" value="NAD_Glu_DH_HM3"/>
</dbReference>
<dbReference type="Proteomes" id="UP000188836">
    <property type="component" value="Unassembled WGS sequence"/>
</dbReference>
<dbReference type="InterPro" id="IPR049062">
    <property type="entry name" value="NAD_Glu_DH_ACT2"/>
</dbReference>
<dbReference type="InterPro" id="IPR049058">
    <property type="entry name" value="NAD_Glu_DH_HM2"/>
</dbReference>
<dbReference type="GO" id="GO:0004069">
    <property type="term" value="F:L-aspartate:2-oxoglutarate aminotransferase activity"/>
    <property type="evidence" value="ECO:0007669"/>
    <property type="project" value="InterPro"/>
</dbReference>
<keyword evidence="6" id="KW-1185">Reference proteome</keyword>
<sequence length="837" mass="92250">MTTTQDTVSAKRFRGDPTDLEAAYFRWIQADSAAWASTDRAERILRHHLELAAERAPGTVSTKVYRPSDGGDLGAAIQIVNDDMPLLVDSVTSALSRLGADVAEVVHPVFDVVRDAAGQLREIAPRTGEDRGRVDGDSLAESWIHVQLAPSVPEEVLDRIEQALPQLLEDLRSVDEDTPAMVQALVSVAERLDRAAEWAADAEITESAELLRWLADGHFTVLGYSDFRLRRTAPTADAELALWPVPGTGLGVLRDGASADVQVPVLGPKRPVLRLANGSVDSLIPGAPDLYFVSVAEYATTDPGGAGASGDTVAQVRGEHVFVGTFTVTALHENILDIPVIARRVHQVIEWAGFELNSFSGQAMLEVMQTFPRAELFSTDARRLFETVSAVINLGLRRQIRLFLRQDARSGAVYCLVYMPNDRYSSQVRLRMQDILLNEFGGERIGYSARVTESELAVAYFTVYRGAGASPADLSEANRERIQEILFATTRTWADRLIAAAAGDSGISRTVATDYASAFPVSYQQEFEPERALAELRRLDALAEGDIDTSVYRNAGSPPGEWRFTLYVAGAGVSLSRVLPVLHSLGVEMVDERPYQLVLPDGRQRWIYDFALRVPPALLRNALDPELEANLDSGADAEHGVAARFSAAVSSMWFGDAEVDGLNELVLRAGLNWRQVVVLRAYAKYLQQARFAYTKDSIARVLLANPMMARGFTELFEAYFDPERVNSDSAEPAADISRRLEAEIDAVVSLDADRILRAFLALISATLRTNHFRRDAAGTAPRCLSLKFDPQRIDLLPQPRPRFEIFVYSPRVEGVHLRFGAVARGGLRWSDRLEDFR</sequence>
<dbReference type="InterPro" id="IPR007780">
    <property type="entry name" value="NAD_Glu_DH_bac"/>
</dbReference>
<dbReference type="STRING" id="1538463.B0T36_03195"/>
<dbReference type="RefSeq" id="WP_139347993.1">
    <property type="nucleotide sequence ID" value="NZ_MUKP01000029.1"/>
</dbReference>
<dbReference type="GO" id="GO:0004352">
    <property type="term" value="F:glutamate dehydrogenase (NAD+) activity"/>
    <property type="evidence" value="ECO:0007669"/>
    <property type="project" value="InterPro"/>
</dbReference>
<feature type="domain" description="NAD-glutamate dehydrogenase N-terminal ACT1" evidence="2">
    <location>
        <begin position="23"/>
        <end position="164"/>
    </location>
</feature>
<name>A0A1W0B850_9NOCA</name>
<gene>
    <name evidence="5" type="ORF">B0T46_23605</name>
</gene>